<dbReference type="InterPro" id="IPR038765">
    <property type="entry name" value="Papain-like_cys_pep_sf"/>
</dbReference>
<evidence type="ECO:0000259" key="2">
    <source>
        <dbReference type="SMART" id="SM00460"/>
    </source>
</evidence>
<feature type="transmembrane region" description="Helical" evidence="1">
    <location>
        <begin position="148"/>
        <end position="165"/>
    </location>
</feature>
<reference evidence="3 4" key="1">
    <citation type="submission" date="2021-03" db="EMBL/GenBank/DDBJ databases">
        <title>Genomic Encyclopedia of Type Strains, Phase IV (KMG-IV): sequencing the most valuable type-strain genomes for metagenomic binning, comparative biology and taxonomic classification.</title>
        <authorList>
            <person name="Goeker M."/>
        </authorList>
    </citation>
    <scope>NUCLEOTIDE SEQUENCE [LARGE SCALE GENOMIC DNA]</scope>
    <source>
        <strain evidence="3 4">DSM 28783</strain>
    </source>
</reference>
<dbReference type="PANTHER" id="PTHR33490:SF3">
    <property type="entry name" value="CONSERVED INTEGRAL MEMBRANE PROTEIN"/>
    <property type="match status" value="1"/>
</dbReference>
<sequence length="399" mass="45137">MKMNPITLIIVLVFLYPILKGFLFKFSSRDLKCDIDDLSRNISFIIAIISGTYFGKKIFIQHDDGIYRNIYNHIPQQILDYLENNNLIIYAIVIPIIVFIIYRVIKLILDLLNYVTTYPALDSIEKFLSSKGNIFKRTTGMIFQIPKGLCYVLLVAFALNIMSVLNVSSKLNGYLEGSKPYKSICKSIIMPVTNSNIAKKLPNILNNSFRIVIREADSGRQIEPNSDTPATLNQTNGRKTVVYYNGVTLDQGVKSDPQIDKLAVALGSEGTNTTEKAQMLYNWIGTNISYDHDKANKVLNNDFNVRSGAISAFETRKGICFDYSCLYVAMARTNNIKVRLVTGEGFNGISWVSHAWNQVYIPESGKWINVDTTFYKGGNYFDNPRFSIDHKDAQIAGQW</sequence>
<keyword evidence="1" id="KW-1133">Transmembrane helix</keyword>
<comment type="caution">
    <text evidence="3">The sequence shown here is derived from an EMBL/GenBank/DDBJ whole genome shotgun (WGS) entry which is preliminary data.</text>
</comment>
<dbReference type="SUPFAM" id="SSF54001">
    <property type="entry name" value="Cysteine proteinases"/>
    <property type="match status" value="1"/>
</dbReference>
<organism evidence="3 4">
    <name type="scientific">Clostridium algifaecis</name>
    <dbReference type="NCBI Taxonomy" id="1472040"/>
    <lineage>
        <taxon>Bacteria</taxon>
        <taxon>Bacillati</taxon>
        <taxon>Bacillota</taxon>
        <taxon>Clostridia</taxon>
        <taxon>Eubacteriales</taxon>
        <taxon>Clostridiaceae</taxon>
        <taxon>Clostridium</taxon>
    </lineage>
</organism>
<dbReference type="Proteomes" id="UP001519307">
    <property type="component" value="Unassembled WGS sequence"/>
</dbReference>
<evidence type="ECO:0000256" key="1">
    <source>
        <dbReference type="SAM" id="Phobius"/>
    </source>
</evidence>
<dbReference type="SMART" id="SM00460">
    <property type="entry name" value="TGc"/>
    <property type="match status" value="1"/>
</dbReference>
<protein>
    <recommendedName>
        <fullName evidence="2">Transglutaminase-like domain-containing protein</fullName>
    </recommendedName>
</protein>
<evidence type="ECO:0000313" key="3">
    <source>
        <dbReference type="EMBL" id="MBP2033660.1"/>
    </source>
</evidence>
<proteinExistence type="predicted"/>
<feature type="transmembrane region" description="Helical" evidence="1">
    <location>
        <begin position="38"/>
        <end position="55"/>
    </location>
</feature>
<dbReference type="InterPro" id="IPR002931">
    <property type="entry name" value="Transglutaminase-like"/>
</dbReference>
<feature type="domain" description="Transglutaminase-like" evidence="2">
    <location>
        <begin position="312"/>
        <end position="374"/>
    </location>
</feature>
<dbReference type="Pfam" id="PF01841">
    <property type="entry name" value="Transglut_core"/>
    <property type="match status" value="1"/>
</dbReference>
<feature type="transmembrane region" description="Helical" evidence="1">
    <location>
        <begin position="6"/>
        <end position="26"/>
    </location>
</feature>
<keyword evidence="1" id="KW-0812">Transmembrane</keyword>
<feature type="transmembrane region" description="Helical" evidence="1">
    <location>
        <begin position="87"/>
        <end position="105"/>
    </location>
</feature>
<dbReference type="RefSeq" id="WP_209702925.1">
    <property type="nucleotide sequence ID" value="NZ_JAGGLM010000018.1"/>
</dbReference>
<dbReference type="Gene3D" id="3.10.620.30">
    <property type="match status" value="1"/>
</dbReference>
<dbReference type="PANTHER" id="PTHR33490">
    <property type="entry name" value="BLR5614 PROTEIN-RELATED"/>
    <property type="match status" value="1"/>
</dbReference>
<keyword evidence="4" id="KW-1185">Reference proteome</keyword>
<keyword evidence="1" id="KW-0472">Membrane</keyword>
<gene>
    <name evidence="3" type="ORF">J2Z42_002367</name>
</gene>
<accession>A0ABS4KUF0</accession>
<dbReference type="EMBL" id="JAGGLM010000018">
    <property type="protein sequence ID" value="MBP2033660.1"/>
    <property type="molecule type" value="Genomic_DNA"/>
</dbReference>
<name>A0ABS4KUF0_9CLOT</name>
<evidence type="ECO:0000313" key="4">
    <source>
        <dbReference type="Proteomes" id="UP001519307"/>
    </source>
</evidence>